<evidence type="ECO:0000313" key="2">
    <source>
        <dbReference type="Proteomes" id="UP000283855"/>
    </source>
</evidence>
<dbReference type="Proteomes" id="UP000283855">
    <property type="component" value="Unassembled WGS sequence"/>
</dbReference>
<dbReference type="EMBL" id="QSFT01000001">
    <property type="protein sequence ID" value="RHA78900.1"/>
    <property type="molecule type" value="Genomic_DNA"/>
</dbReference>
<proteinExistence type="predicted"/>
<protein>
    <recommendedName>
        <fullName evidence="3">SGNH/GDSL hydrolase family protein</fullName>
    </recommendedName>
</protein>
<gene>
    <name evidence="1" type="ORF">DW921_00060</name>
</gene>
<name>A0A413T4X2_9BACT</name>
<dbReference type="RefSeq" id="WP_118399746.1">
    <property type="nucleotide sequence ID" value="NZ_CABJGD010000001.1"/>
</dbReference>
<reference evidence="1 2" key="1">
    <citation type="submission" date="2018-08" db="EMBL/GenBank/DDBJ databases">
        <title>A genome reference for cultivated species of the human gut microbiota.</title>
        <authorList>
            <person name="Zou Y."/>
            <person name="Xue W."/>
            <person name="Luo G."/>
        </authorList>
    </citation>
    <scope>NUCLEOTIDE SEQUENCE [LARGE SCALE GENOMIC DNA]</scope>
    <source>
        <strain evidence="1 2">AM42-38</strain>
    </source>
</reference>
<evidence type="ECO:0000313" key="1">
    <source>
        <dbReference type="EMBL" id="RHA78900.1"/>
    </source>
</evidence>
<accession>A0A413T4X2</accession>
<dbReference type="AlphaFoldDB" id="A0A413T4X2"/>
<evidence type="ECO:0008006" key="3">
    <source>
        <dbReference type="Google" id="ProtNLM"/>
    </source>
</evidence>
<comment type="caution">
    <text evidence="1">The sequence shown here is derived from an EMBL/GenBank/DDBJ whole genome shotgun (WGS) entry which is preliminary data.</text>
</comment>
<organism evidence="1 2">
    <name type="scientific">Phocaeicola coprophilus</name>
    <dbReference type="NCBI Taxonomy" id="387090"/>
    <lineage>
        <taxon>Bacteria</taxon>
        <taxon>Pseudomonadati</taxon>
        <taxon>Bacteroidota</taxon>
        <taxon>Bacteroidia</taxon>
        <taxon>Bacteroidales</taxon>
        <taxon>Bacteroidaceae</taxon>
        <taxon>Phocaeicola</taxon>
    </lineage>
</organism>
<sequence>MKKFLFYVGIFSLSLILLAGGIEYMLRQVPNPLAYKRCLLEKNTLNLKTLIIGSSVVNCSINPVFLSDSTYNLAISGEWFRFNQALLEKHIDKMPSLKFVIWGICFHSLWTDDCEEVDESSLINHKIYMDITREEDYFHNVELPYLGSLALRKWSKYYIQRKPTVFCDSLGLDHSYDHIYKSARWLEDIPRMVRNQHKPILADKDSKLYQSNICRMHKVAELCHKRGIHLYLVMPPVHPEYYRLADKKQLELIREAVAEVVSCWDNVSSHEYFDDCRFTDDDFYDGNHLNSDIGAKKFSTILKNDLSVAGYN</sequence>